<evidence type="ECO:0000313" key="4">
    <source>
        <dbReference type="Proteomes" id="UP001501676"/>
    </source>
</evidence>
<accession>A0ABP6SZZ0</accession>
<evidence type="ECO:0000256" key="1">
    <source>
        <dbReference type="ARBA" id="ARBA00006484"/>
    </source>
</evidence>
<dbReference type="EMBL" id="BAAAYN010000023">
    <property type="protein sequence ID" value="GAA3389040.1"/>
    <property type="molecule type" value="Genomic_DNA"/>
</dbReference>
<dbReference type="PANTHER" id="PTHR43157:SF31">
    <property type="entry name" value="PHOSPHATIDYLINOSITOL-GLYCAN BIOSYNTHESIS CLASS F PROTEIN"/>
    <property type="match status" value="1"/>
</dbReference>
<dbReference type="InterPro" id="IPR020904">
    <property type="entry name" value="Sc_DH/Rdtase_CS"/>
</dbReference>
<sequence length="283" mass="30261">MTGDLTGKTIVITGATSGIGASAAHTLTQRGATVVPTGRSPQRAAALSEELGLEVLTADFARFADVRALAERILDRCPRIDVLVHNAGGMVPVRSDTTDGHETTLQTNYLAPFLLQSLLHDRLAESRAHTIVTSSVAHRAGKIRLDDLEFRERRYSAGAAYGAAKLADLLFSREIARHAEQTGITSVAFHPGAVASDFGRGATGPAGLVYNTALGRRLFTIDNDEGARPLVHLAADTDPRTVNGQYFNKLKPDASTSAQARDADLGTRLWATTEELLRPPVTR</sequence>
<dbReference type="RefSeq" id="WP_345729435.1">
    <property type="nucleotide sequence ID" value="NZ_BAAAYN010000023.1"/>
</dbReference>
<protein>
    <submittedName>
        <fullName evidence="3">SDR family oxidoreductase</fullName>
    </submittedName>
</protein>
<name>A0ABP6SZZ0_9ACTN</name>
<comment type="similarity">
    <text evidence="1">Belongs to the short-chain dehydrogenases/reductases (SDR) family.</text>
</comment>
<evidence type="ECO:0000256" key="2">
    <source>
        <dbReference type="ARBA" id="ARBA00023002"/>
    </source>
</evidence>
<dbReference type="InterPro" id="IPR002347">
    <property type="entry name" value="SDR_fam"/>
</dbReference>
<dbReference type="PROSITE" id="PS00061">
    <property type="entry name" value="ADH_SHORT"/>
    <property type="match status" value="1"/>
</dbReference>
<keyword evidence="2" id="KW-0560">Oxidoreductase</keyword>
<keyword evidence="4" id="KW-1185">Reference proteome</keyword>
<dbReference type="Proteomes" id="UP001501676">
    <property type="component" value="Unassembled WGS sequence"/>
</dbReference>
<organism evidence="3 4">
    <name type="scientific">Cryptosporangium minutisporangium</name>
    <dbReference type="NCBI Taxonomy" id="113569"/>
    <lineage>
        <taxon>Bacteria</taxon>
        <taxon>Bacillati</taxon>
        <taxon>Actinomycetota</taxon>
        <taxon>Actinomycetes</taxon>
        <taxon>Cryptosporangiales</taxon>
        <taxon>Cryptosporangiaceae</taxon>
        <taxon>Cryptosporangium</taxon>
    </lineage>
</organism>
<reference evidence="4" key="1">
    <citation type="journal article" date="2019" name="Int. J. Syst. Evol. Microbiol.">
        <title>The Global Catalogue of Microorganisms (GCM) 10K type strain sequencing project: providing services to taxonomists for standard genome sequencing and annotation.</title>
        <authorList>
            <consortium name="The Broad Institute Genomics Platform"/>
            <consortium name="The Broad Institute Genome Sequencing Center for Infectious Disease"/>
            <person name="Wu L."/>
            <person name="Ma J."/>
        </authorList>
    </citation>
    <scope>NUCLEOTIDE SEQUENCE [LARGE SCALE GENOMIC DNA]</scope>
    <source>
        <strain evidence="4">JCM 9458</strain>
    </source>
</reference>
<dbReference type="SUPFAM" id="SSF51735">
    <property type="entry name" value="NAD(P)-binding Rossmann-fold domains"/>
    <property type="match status" value="1"/>
</dbReference>
<dbReference type="PANTHER" id="PTHR43157">
    <property type="entry name" value="PHOSPHATIDYLINOSITOL-GLYCAN BIOSYNTHESIS CLASS F PROTEIN-RELATED"/>
    <property type="match status" value="1"/>
</dbReference>
<dbReference type="Gene3D" id="3.40.50.720">
    <property type="entry name" value="NAD(P)-binding Rossmann-like Domain"/>
    <property type="match status" value="1"/>
</dbReference>
<proteinExistence type="inferred from homology"/>
<evidence type="ECO:0000313" key="3">
    <source>
        <dbReference type="EMBL" id="GAA3389040.1"/>
    </source>
</evidence>
<comment type="caution">
    <text evidence="3">The sequence shown here is derived from an EMBL/GenBank/DDBJ whole genome shotgun (WGS) entry which is preliminary data.</text>
</comment>
<gene>
    <name evidence="3" type="ORF">GCM10020369_37650</name>
</gene>
<dbReference type="Pfam" id="PF00106">
    <property type="entry name" value="adh_short"/>
    <property type="match status" value="1"/>
</dbReference>
<dbReference type="PRINTS" id="PR00081">
    <property type="entry name" value="GDHRDH"/>
</dbReference>
<dbReference type="InterPro" id="IPR036291">
    <property type="entry name" value="NAD(P)-bd_dom_sf"/>
</dbReference>